<reference evidence="1 2" key="1">
    <citation type="submission" date="2021-06" db="EMBL/GenBank/DDBJ databases">
        <title>Caerostris extrusa draft genome.</title>
        <authorList>
            <person name="Kono N."/>
            <person name="Arakawa K."/>
        </authorList>
    </citation>
    <scope>NUCLEOTIDE SEQUENCE [LARGE SCALE GENOMIC DNA]</scope>
</reference>
<dbReference type="EMBL" id="BPLR01014251">
    <property type="protein sequence ID" value="GIY67520.1"/>
    <property type="molecule type" value="Genomic_DNA"/>
</dbReference>
<comment type="caution">
    <text evidence="1">The sequence shown here is derived from an EMBL/GenBank/DDBJ whole genome shotgun (WGS) entry which is preliminary data.</text>
</comment>
<dbReference type="Proteomes" id="UP001054945">
    <property type="component" value="Unassembled WGS sequence"/>
</dbReference>
<evidence type="ECO:0000313" key="1">
    <source>
        <dbReference type="EMBL" id="GIY67520.1"/>
    </source>
</evidence>
<proteinExistence type="predicted"/>
<accession>A0AAV4VC22</accession>
<protein>
    <submittedName>
        <fullName evidence="1">Uncharacterized protein</fullName>
    </submittedName>
</protein>
<name>A0AAV4VC22_CAEEX</name>
<evidence type="ECO:0000313" key="2">
    <source>
        <dbReference type="Proteomes" id="UP001054945"/>
    </source>
</evidence>
<dbReference type="AlphaFoldDB" id="A0AAV4VC22"/>
<gene>
    <name evidence="1" type="ORF">CEXT_322071</name>
</gene>
<keyword evidence="2" id="KW-1185">Reference proteome</keyword>
<organism evidence="1 2">
    <name type="scientific">Caerostris extrusa</name>
    <name type="common">Bark spider</name>
    <name type="synonym">Caerostris bankana</name>
    <dbReference type="NCBI Taxonomy" id="172846"/>
    <lineage>
        <taxon>Eukaryota</taxon>
        <taxon>Metazoa</taxon>
        <taxon>Ecdysozoa</taxon>
        <taxon>Arthropoda</taxon>
        <taxon>Chelicerata</taxon>
        <taxon>Arachnida</taxon>
        <taxon>Araneae</taxon>
        <taxon>Araneomorphae</taxon>
        <taxon>Entelegynae</taxon>
        <taxon>Araneoidea</taxon>
        <taxon>Araneidae</taxon>
        <taxon>Caerostris</taxon>
    </lineage>
</organism>
<sequence length="138" mass="15734">MVETETLQQESHFWITPQENQDLSSTAVLSFQQSTSCLKKRFLEWFLAFPREALHLSTFVVLTEEAGVWELWTSVVGLKAKVQEKSVFERKETFGCSGTKVFGLSTDDGENHYSAKITNIYLPGNDGVNTNVLYRYVK</sequence>